<sequence length="228" mass="27070">MYKTSNLSLSPQVINTLRQSNEPWAIKDKNSCFIYGNLAFKHIQNLPDSFDYEGRYDNEIPWDGAEFAKEFVIHDQSVMEKETRVCSLETHMYGKDKFLSSHFCEKYPLYNDDGECVGVIFHGWEAQDFSFTRLFHGKLPQSILFQPPTDIFTQREWDVIFLLLQKYTSKQMGRMLNISYRTVETHLSRIYKRIGVHSSRQLEDYCRTNDYDLYVPERFVHPESRIFP</sequence>
<dbReference type="InterPro" id="IPR000792">
    <property type="entry name" value="Tscrpt_reg_LuxR_C"/>
</dbReference>
<dbReference type="RefSeq" id="WP_036777655.1">
    <property type="nucleotide sequence ID" value="NZ_CAWLTM010000097.1"/>
</dbReference>
<dbReference type="InterPro" id="IPR013656">
    <property type="entry name" value="PAS_4"/>
</dbReference>
<protein>
    <submittedName>
        <fullName evidence="5">Response regulator CheY-like receiver protein</fullName>
    </submittedName>
</protein>
<name>A0A022PLH2_9GAMM</name>
<keyword evidence="2" id="KW-0238">DNA-binding</keyword>
<dbReference type="PANTHER" id="PTHR44688:SF16">
    <property type="entry name" value="DNA-BINDING TRANSCRIPTIONAL ACTIVATOR DEVR_DOSR"/>
    <property type="match status" value="1"/>
</dbReference>
<gene>
    <name evidence="5" type="ORF">BA1DRAFT_01580</name>
</gene>
<dbReference type="SMART" id="SM00421">
    <property type="entry name" value="HTH_LUXR"/>
    <property type="match status" value="1"/>
</dbReference>
<dbReference type="AlphaFoldDB" id="A0A022PLH2"/>
<dbReference type="GO" id="GO:0003677">
    <property type="term" value="F:DNA binding"/>
    <property type="evidence" value="ECO:0007669"/>
    <property type="project" value="UniProtKB-KW"/>
</dbReference>
<dbReference type="EMBL" id="JFGV01000018">
    <property type="protein sequence ID" value="EYU15843.1"/>
    <property type="molecule type" value="Genomic_DNA"/>
</dbReference>
<keyword evidence="3" id="KW-0804">Transcription</keyword>
<comment type="caution">
    <text evidence="5">The sequence shown here is derived from an EMBL/GenBank/DDBJ whole genome shotgun (WGS) entry which is preliminary data.</text>
</comment>
<dbReference type="Proteomes" id="UP000023464">
    <property type="component" value="Unassembled WGS sequence"/>
</dbReference>
<dbReference type="InterPro" id="IPR016032">
    <property type="entry name" value="Sig_transdc_resp-reg_C-effctor"/>
</dbReference>
<evidence type="ECO:0000259" key="4">
    <source>
        <dbReference type="PROSITE" id="PS50043"/>
    </source>
</evidence>
<dbReference type="InterPro" id="IPR036388">
    <property type="entry name" value="WH-like_DNA-bd_sf"/>
</dbReference>
<keyword evidence="6" id="KW-1185">Reference proteome</keyword>
<dbReference type="PATRIC" id="fig|1393736.3.peg.1594"/>
<dbReference type="Pfam" id="PF08448">
    <property type="entry name" value="PAS_4"/>
    <property type="match status" value="1"/>
</dbReference>
<evidence type="ECO:0000313" key="6">
    <source>
        <dbReference type="Proteomes" id="UP000023464"/>
    </source>
</evidence>
<dbReference type="PROSITE" id="PS50043">
    <property type="entry name" value="HTH_LUXR_2"/>
    <property type="match status" value="1"/>
</dbReference>
<organism evidence="5 6">
    <name type="scientific">Photorhabdus aegyptia</name>
    <dbReference type="NCBI Taxonomy" id="2805098"/>
    <lineage>
        <taxon>Bacteria</taxon>
        <taxon>Pseudomonadati</taxon>
        <taxon>Pseudomonadota</taxon>
        <taxon>Gammaproteobacteria</taxon>
        <taxon>Enterobacterales</taxon>
        <taxon>Morganellaceae</taxon>
        <taxon>Photorhabdus</taxon>
    </lineage>
</organism>
<keyword evidence="1" id="KW-0805">Transcription regulation</keyword>
<evidence type="ECO:0000256" key="2">
    <source>
        <dbReference type="ARBA" id="ARBA00023125"/>
    </source>
</evidence>
<dbReference type="GO" id="GO:0006355">
    <property type="term" value="P:regulation of DNA-templated transcription"/>
    <property type="evidence" value="ECO:0007669"/>
    <property type="project" value="InterPro"/>
</dbReference>
<dbReference type="CDD" id="cd06170">
    <property type="entry name" value="LuxR_C_like"/>
    <property type="match status" value="1"/>
</dbReference>
<evidence type="ECO:0000256" key="1">
    <source>
        <dbReference type="ARBA" id="ARBA00023015"/>
    </source>
</evidence>
<dbReference type="PANTHER" id="PTHR44688">
    <property type="entry name" value="DNA-BINDING TRANSCRIPTIONAL ACTIVATOR DEVR_DOSR"/>
    <property type="match status" value="1"/>
</dbReference>
<accession>A0A022PLH2</accession>
<evidence type="ECO:0000313" key="5">
    <source>
        <dbReference type="EMBL" id="EYU15843.1"/>
    </source>
</evidence>
<dbReference type="SUPFAM" id="SSF46894">
    <property type="entry name" value="C-terminal effector domain of the bipartite response regulators"/>
    <property type="match status" value="1"/>
</dbReference>
<proteinExistence type="predicted"/>
<dbReference type="Gene3D" id="1.10.10.10">
    <property type="entry name" value="Winged helix-like DNA-binding domain superfamily/Winged helix DNA-binding domain"/>
    <property type="match status" value="1"/>
</dbReference>
<dbReference type="Pfam" id="PF00196">
    <property type="entry name" value="GerE"/>
    <property type="match status" value="1"/>
</dbReference>
<feature type="domain" description="HTH luxR-type" evidence="4">
    <location>
        <begin position="148"/>
        <end position="210"/>
    </location>
</feature>
<evidence type="ECO:0000256" key="3">
    <source>
        <dbReference type="ARBA" id="ARBA00023163"/>
    </source>
</evidence>
<reference evidence="5 6" key="1">
    <citation type="submission" date="2014-03" db="EMBL/GenBank/DDBJ databases">
        <title>Draft Genome of Photorhabdus luminescens BA1, an Egyptian Isolate.</title>
        <authorList>
            <person name="Ghazal S."/>
            <person name="Hurst S.G.IV."/>
            <person name="Morris K."/>
            <person name="Thomas K."/>
            <person name="Tisa L.S."/>
        </authorList>
    </citation>
    <scope>NUCLEOTIDE SEQUENCE [LARGE SCALE GENOMIC DNA]</scope>
    <source>
        <strain evidence="5 6">BA1</strain>
    </source>
</reference>